<dbReference type="GO" id="GO:0050321">
    <property type="term" value="F:tau-protein kinase activity"/>
    <property type="evidence" value="ECO:0007669"/>
    <property type="project" value="TreeGrafter"/>
</dbReference>
<evidence type="ECO:0000256" key="10">
    <source>
        <dbReference type="RuleBase" id="RU000304"/>
    </source>
</evidence>
<evidence type="ECO:0000256" key="3">
    <source>
        <dbReference type="ARBA" id="ARBA00022679"/>
    </source>
</evidence>
<evidence type="ECO:0000313" key="13">
    <source>
        <dbReference type="EMBL" id="CAF1428046.1"/>
    </source>
</evidence>
<keyword evidence="5" id="KW-0418">Kinase</keyword>
<dbReference type="GO" id="GO:0035556">
    <property type="term" value="P:intracellular signal transduction"/>
    <property type="evidence" value="ECO:0007669"/>
    <property type="project" value="TreeGrafter"/>
</dbReference>
<dbReference type="Proteomes" id="UP000663852">
    <property type="component" value="Unassembled WGS sequence"/>
</dbReference>
<evidence type="ECO:0000256" key="8">
    <source>
        <dbReference type="ARBA" id="ARBA00048679"/>
    </source>
</evidence>
<keyword evidence="3" id="KW-0808">Transferase</keyword>
<dbReference type="GO" id="GO:0000226">
    <property type="term" value="P:microtubule cytoskeleton organization"/>
    <property type="evidence" value="ECO:0007669"/>
    <property type="project" value="TreeGrafter"/>
</dbReference>
<dbReference type="EC" id="2.7.11.1" evidence="1"/>
<dbReference type="FunFam" id="3.30.200.20:FF:000003">
    <property type="entry name" value="Non-specific serine/threonine protein kinase"/>
    <property type="match status" value="1"/>
</dbReference>
<evidence type="ECO:0000256" key="4">
    <source>
        <dbReference type="ARBA" id="ARBA00022741"/>
    </source>
</evidence>
<dbReference type="GO" id="GO:0005524">
    <property type="term" value="F:ATP binding"/>
    <property type="evidence" value="ECO:0007669"/>
    <property type="project" value="UniProtKB-UniRule"/>
</dbReference>
<feature type="binding site" evidence="9">
    <location>
        <position position="80"/>
    </location>
    <ligand>
        <name>ATP</name>
        <dbReference type="ChEBI" id="CHEBI:30616"/>
    </ligand>
</feature>
<dbReference type="EMBL" id="CAJNOJ010000012">
    <property type="protein sequence ID" value="CAF0793852.1"/>
    <property type="molecule type" value="Genomic_DNA"/>
</dbReference>
<comment type="caution">
    <text evidence="12">The sequence shown here is derived from an EMBL/GenBank/DDBJ whole genome shotgun (WGS) entry which is preliminary data.</text>
</comment>
<dbReference type="InterPro" id="IPR011009">
    <property type="entry name" value="Kinase-like_dom_sf"/>
</dbReference>
<dbReference type="EMBL" id="CAJNOR010003586">
    <property type="protein sequence ID" value="CAF1428046.1"/>
    <property type="molecule type" value="Genomic_DNA"/>
</dbReference>
<organism evidence="12 15">
    <name type="scientific">Adineta ricciae</name>
    <name type="common">Rotifer</name>
    <dbReference type="NCBI Taxonomy" id="249248"/>
    <lineage>
        <taxon>Eukaryota</taxon>
        <taxon>Metazoa</taxon>
        <taxon>Spiralia</taxon>
        <taxon>Gnathifera</taxon>
        <taxon>Rotifera</taxon>
        <taxon>Eurotatoria</taxon>
        <taxon>Bdelloidea</taxon>
        <taxon>Adinetida</taxon>
        <taxon>Adinetidae</taxon>
        <taxon>Adineta</taxon>
    </lineage>
</organism>
<dbReference type="InterPro" id="IPR008271">
    <property type="entry name" value="Ser/Thr_kinase_AS"/>
</dbReference>
<dbReference type="InterPro" id="IPR000719">
    <property type="entry name" value="Prot_kinase_dom"/>
</dbReference>
<evidence type="ECO:0000256" key="6">
    <source>
        <dbReference type="ARBA" id="ARBA00022840"/>
    </source>
</evidence>
<reference evidence="12" key="1">
    <citation type="submission" date="2021-02" db="EMBL/GenBank/DDBJ databases">
        <authorList>
            <person name="Nowell W R."/>
        </authorList>
    </citation>
    <scope>NUCLEOTIDE SEQUENCE</scope>
</reference>
<evidence type="ECO:0000313" key="15">
    <source>
        <dbReference type="Proteomes" id="UP000663852"/>
    </source>
</evidence>
<evidence type="ECO:0000313" key="12">
    <source>
        <dbReference type="EMBL" id="CAF0793852.1"/>
    </source>
</evidence>
<keyword evidence="14" id="KW-1185">Reference proteome</keyword>
<dbReference type="PROSITE" id="PS00107">
    <property type="entry name" value="PROTEIN_KINASE_ATP"/>
    <property type="match status" value="1"/>
</dbReference>
<sequence length="438" mass="50281">MKENSTETSVNVVFGKDEKKALSPYEKLVYEAQNDARCKEEVKAGRRIGFYRIVKNIGLGNFSKVKLGVHLLAKEKVAIKILDKTKLDKTTQRLLSREITSTEKLHHPNIIRIYEVIETDREIYIVTEYAADGDLYTRITDHGKMPENEAKVVFAQITAAVDHMHSKGIVHRDIKCENVFFGKQRLIKLGDLGFSTYTEKHQMLTTFCGSPPYAAPELYRDESYEGIYVDIWALGVTLYFMVTGLMPFRGENLTKLKNAVIDGNYSIPAYVSKPCKELINGLLSYDKLERWSIEQIRSCTWLTKQYFPKEYDPYTLNLSYDSTPSRISFEYEAQTRLAELGITPDVLKSRKDSSSSEKTLSTHDNVNGTYRIILHRLQKQSTPLERDDLYEQVLTDESTTPRARSMSVNIENRARKAQQNMNNSFHSHPQRAKVCTIL</sequence>
<dbReference type="Gene3D" id="1.10.510.10">
    <property type="entry name" value="Transferase(Phosphotransferase) domain 1"/>
    <property type="match status" value="1"/>
</dbReference>
<name>A0A813SAY1_ADIRI</name>
<dbReference type="FunFam" id="1.10.510.10:FF:000571">
    <property type="entry name" value="Maternal embryonic leucine zipper kinase"/>
    <property type="match status" value="1"/>
</dbReference>
<evidence type="ECO:0000256" key="7">
    <source>
        <dbReference type="ARBA" id="ARBA00047899"/>
    </source>
</evidence>
<dbReference type="Proteomes" id="UP000663828">
    <property type="component" value="Unassembled WGS sequence"/>
</dbReference>
<comment type="similarity">
    <text evidence="10">Belongs to the protein kinase superfamily.</text>
</comment>
<dbReference type="InterPro" id="IPR017441">
    <property type="entry name" value="Protein_kinase_ATP_BS"/>
</dbReference>
<dbReference type="OrthoDB" id="193931at2759"/>
<dbReference type="AlphaFoldDB" id="A0A813SAY1"/>
<dbReference type="SUPFAM" id="SSF56112">
    <property type="entry name" value="Protein kinase-like (PK-like)"/>
    <property type="match status" value="1"/>
</dbReference>
<dbReference type="PROSITE" id="PS50011">
    <property type="entry name" value="PROTEIN_KINASE_DOM"/>
    <property type="match status" value="1"/>
</dbReference>
<feature type="domain" description="Protein kinase" evidence="11">
    <location>
        <begin position="51"/>
        <end position="302"/>
    </location>
</feature>
<accession>A0A813SAY1</accession>
<comment type="catalytic activity">
    <reaction evidence="7">
        <text>L-threonyl-[protein] + ATP = O-phospho-L-threonyl-[protein] + ADP + H(+)</text>
        <dbReference type="Rhea" id="RHEA:46608"/>
        <dbReference type="Rhea" id="RHEA-COMP:11060"/>
        <dbReference type="Rhea" id="RHEA-COMP:11605"/>
        <dbReference type="ChEBI" id="CHEBI:15378"/>
        <dbReference type="ChEBI" id="CHEBI:30013"/>
        <dbReference type="ChEBI" id="CHEBI:30616"/>
        <dbReference type="ChEBI" id="CHEBI:61977"/>
        <dbReference type="ChEBI" id="CHEBI:456216"/>
        <dbReference type="EC" id="2.7.11.1"/>
    </reaction>
</comment>
<dbReference type="SMART" id="SM00220">
    <property type="entry name" value="S_TKc"/>
    <property type="match status" value="1"/>
</dbReference>
<dbReference type="Pfam" id="PF00069">
    <property type="entry name" value="Pkinase"/>
    <property type="match status" value="1"/>
</dbReference>
<protein>
    <recommendedName>
        <fullName evidence="1">non-specific serine/threonine protein kinase</fullName>
        <ecNumber evidence="1">2.7.11.1</ecNumber>
    </recommendedName>
</protein>
<dbReference type="PANTHER" id="PTHR24346">
    <property type="entry name" value="MAP/MICROTUBULE AFFINITY-REGULATING KINASE"/>
    <property type="match status" value="1"/>
</dbReference>
<evidence type="ECO:0000256" key="5">
    <source>
        <dbReference type="ARBA" id="ARBA00022777"/>
    </source>
</evidence>
<keyword evidence="6 9" id="KW-0067">ATP-binding</keyword>
<evidence type="ECO:0000256" key="1">
    <source>
        <dbReference type="ARBA" id="ARBA00012513"/>
    </source>
</evidence>
<evidence type="ECO:0000313" key="14">
    <source>
        <dbReference type="Proteomes" id="UP000663828"/>
    </source>
</evidence>
<dbReference type="PANTHER" id="PTHR24346:SF49">
    <property type="entry name" value="NIM1 SERINE_THREONINE PROTEIN KINASE"/>
    <property type="match status" value="1"/>
</dbReference>
<keyword evidence="4 9" id="KW-0547">Nucleotide-binding</keyword>
<gene>
    <name evidence="12" type="ORF">EDS130_LOCUS4485</name>
    <name evidence="13" type="ORF">XAT740_LOCUS35617</name>
</gene>
<dbReference type="GO" id="GO:0005737">
    <property type="term" value="C:cytoplasm"/>
    <property type="evidence" value="ECO:0007669"/>
    <property type="project" value="TreeGrafter"/>
</dbReference>
<evidence type="ECO:0000256" key="2">
    <source>
        <dbReference type="ARBA" id="ARBA00022527"/>
    </source>
</evidence>
<keyword evidence="2 10" id="KW-0723">Serine/threonine-protein kinase</keyword>
<comment type="catalytic activity">
    <reaction evidence="8">
        <text>L-seryl-[protein] + ATP = O-phospho-L-seryl-[protein] + ADP + H(+)</text>
        <dbReference type="Rhea" id="RHEA:17989"/>
        <dbReference type="Rhea" id="RHEA-COMP:9863"/>
        <dbReference type="Rhea" id="RHEA-COMP:11604"/>
        <dbReference type="ChEBI" id="CHEBI:15378"/>
        <dbReference type="ChEBI" id="CHEBI:29999"/>
        <dbReference type="ChEBI" id="CHEBI:30616"/>
        <dbReference type="ChEBI" id="CHEBI:83421"/>
        <dbReference type="ChEBI" id="CHEBI:456216"/>
        <dbReference type="EC" id="2.7.11.1"/>
    </reaction>
</comment>
<evidence type="ECO:0000259" key="11">
    <source>
        <dbReference type="PROSITE" id="PS50011"/>
    </source>
</evidence>
<dbReference type="PROSITE" id="PS00108">
    <property type="entry name" value="PROTEIN_KINASE_ST"/>
    <property type="match status" value="1"/>
</dbReference>
<proteinExistence type="inferred from homology"/>
<evidence type="ECO:0000256" key="9">
    <source>
        <dbReference type="PROSITE-ProRule" id="PRU10141"/>
    </source>
</evidence>